<dbReference type="AlphaFoldDB" id="A0A2U8WTP2"/>
<accession>A0A2U8WTP2</accession>
<keyword evidence="3" id="KW-1185">Reference proteome</keyword>
<keyword evidence="2" id="KW-0238">DNA-binding</keyword>
<organism evidence="2 3">
    <name type="scientific">Methylobacterium terrae</name>
    <dbReference type="NCBI Taxonomy" id="2202827"/>
    <lineage>
        <taxon>Bacteria</taxon>
        <taxon>Pseudomonadati</taxon>
        <taxon>Pseudomonadota</taxon>
        <taxon>Alphaproteobacteria</taxon>
        <taxon>Hyphomicrobiales</taxon>
        <taxon>Methylobacteriaceae</taxon>
        <taxon>Methylobacterium</taxon>
    </lineage>
</organism>
<dbReference type="GO" id="GO:0003677">
    <property type="term" value="F:DNA binding"/>
    <property type="evidence" value="ECO:0007669"/>
    <property type="project" value="UniProtKB-KW"/>
</dbReference>
<dbReference type="EMBL" id="CP029553">
    <property type="protein sequence ID" value="AWN49477.1"/>
    <property type="molecule type" value="Genomic_DNA"/>
</dbReference>
<dbReference type="OrthoDB" id="4954032at2"/>
<feature type="domain" description="Helix-turn-helix" evidence="1">
    <location>
        <begin position="15"/>
        <end position="61"/>
    </location>
</feature>
<dbReference type="KEGG" id="mtea:DK419_26660"/>
<evidence type="ECO:0000313" key="3">
    <source>
        <dbReference type="Proteomes" id="UP000245444"/>
    </source>
</evidence>
<dbReference type="RefSeq" id="WP_109961745.1">
    <property type="nucleotide sequence ID" value="NZ_CP029553.1"/>
</dbReference>
<gene>
    <name evidence="2" type="ORF">DK419_26660</name>
</gene>
<dbReference type="NCBIfam" id="TIGR01764">
    <property type="entry name" value="excise"/>
    <property type="match status" value="1"/>
</dbReference>
<dbReference type="InterPro" id="IPR010093">
    <property type="entry name" value="SinI_DNA-bd"/>
</dbReference>
<dbReference type="InterPro" id="IPR041657">
    <property type="entry name" value="HTH_17"/>
</dbReference>
<sequence length="70" mass="7734">MKPNQIERPGCRTITIEEAGRQLGLSRNSAYQAAGRGEIPTIRIGRRLLVPLIAFERMLDQATVVKTEAA</sequence>
<proteinExistence type="predicted"/>
<reference evidence="2 3" key="1">
    <citation type="submission" date="2018-05" db="EMBL/GenBank/DDBJ databases">
        <title>Complete Genome Sequence of Methylobacterium sp. 17Sr1-28.</title>
        <authorList>
            <person name="Srinivasan S."/>
        </authorList>
    </citation>
    <scope>NUCLEOTIDE SEQUENCE [LARGE SCALE GENOMIC DNA]</scope>
    <source>
        <strain evidence="2 3">17Sr1-28</strain>
    </source>
</reference>
<name>A0A2U8WTP2_9HYPH</name>
<evidence type="ECO:0000313" key="2">
    <source>
        <dbReference type="EMBL" id="AWN49477.1"/>
    </source>
</evidence>
<protein>
    <submittedName>
        <fullName evidence="2">DNA-binding protein</fullName>
    </submittedName>
</protein>
<dbReference type="Pfam" id="PF12728">
    <property type="entry name" value="HTH_17"/>
    <property type="match status" value="1"/>
</dbReference>
<dbReference type="Proteomes" id="UP000245444">
    <property type="component" value="Chromosome"/>
</dbReference>
<evidence type="ECO:0000259" key="1">
    <source>
        <dbReference type="Pfam" id="PF12728"/>
    </source>
</evidence>